<reference evidence="2" key="1">
    <citation type="submission" date="2020-10" db="EMBL/GenBank/DDBJ databases">
        <authorList>
            <person name="Gilroy R."/>
        </authorList>
    </citation>
    <scope>NUCLEOTIDE SEQUENCE</scope>
    <source>
        <strain evidence="2">20514</strain>
    </source>
</reference>
<dbReference type="Pfam" id="PF16022">
    <property type="entry name" value="DUF4783"/>
    <property type="match status" value="1"/>
</dbReference>
<reference evidence="2" key="2">
    <citation type="journal article" date="2021" name="PeerJ">
        <title>Extensive microbial diversity within the chicken gut microbiome revealed by metagenomics and culture.</title>
        <authorList>
            <person name="Gilroy R."/>
            <person name="Ravi A."/>
            <person name="Getino M."/>
            <person name="Pursley I."/>
            <person name="Horton D.L."/>
            <person name="Alikhan N.F."/>
            <person name="Baker D."/>
            <person name="Gharbi K."/>
            <person name="Hall N."/>
            <person name="Watson M."/>
            <person name="Adriaenssens E.M."/>
            <person name="Foster-Nyarko E."/>
            <person name="Jarju S."/>
            <person name="Secka A."/>
            <person name="Antonio M."/>
            <person name="Oren A."/>
            <person name="Chaudhuri R.R."/>
            <person name="La Ragione R."/>
            <person name="Hildebrand F."/>
            <person name="Pallen M.J."/>
        </authorList>
    </citation>
    <scope>NUCLEOTIDE SEQUENCE</scope>
    <source>
        <strain evidence="2">20514</strain>
    </source>
</reference>
<evidence type="ECO:0000313" key="3">
    <source>
        <dbReference type="Proteomes" id="UP000810252"/>
    </source>
</evidence>
<organism evidence="2 3">
    <name type="scientific">Candidatus Cryptobacteroides merdigallinarum</name>
    <dbReference type="NCBI Taxonomy" id="2840770"/>
    <lineage>
        <taxon>Bacteria</taxon>
        <taxon>Pseudomonadati</taxon>
        <taxon>Bacteroidota</taxon>
        <taxon>Bacteroidia</taxon>
        <taxon>Bacteroidales</taxon>
        <taxon>Candidatus Cryptobacteroides</taxon>
    </lineage>
</organism>
<dbReference type="Proteomes" id="UP000810252">
    <property type="component" value="Unassembled WGS sequence"/>
</dbReference>
<feature type="chain" id="PRO_5039105443" evidence="1">
    <location>
        <begin position="25"/>
        <end position="134"/>
    </location>
</feature>
<dbReference type="EMBL" id="JADIMQ010000119">
    <property type="protein sequence ID" value="MBO8449308.1"/>
    <property type="molecule type" value="Genomic_DNA"/>
</dbReference>
<keyword evidence="1" id="KW-0732">Signal</keyword>
<proteinExistence type="predicted"/>
<dbReference type="InterPro" id="IPR031977">
    <property type="entry name" value="DUF4783"/>
</dbReference>
<evidence type="ECO:0000313" key="2">
    <source>
        <dbReference type="EMBL" id="MBO8449308.1"/>
    </source>
</evidence>
<gene>
    <name evidence="2" type="ORF">IAC29_08565</name>
</gene>
<accession>A0A9D9EKT1</accession>
<feature type="signal peptide" evidence="1">
    <location>
        <begin position="1"/>
        <end position="24"/>
    </location>
</feature>
<dbReference type="AlphaFoldDB" id="A0A9D9EKT1"/>
<comment type="caution">
    <text evidence="2">The sequence shown here is derived from an EMBL/GenBank/DDBJ whole genome shotgun (WGS) entry which is preliminary data.</text>
</comment>
<evidence type="ECO:0000256" key="1">
    <source>
        <dbReference type="SAM" id="SignalP"/>
    </source>
</evidence>
<dbReference type="Gene3D" id="3.10.450.50">
    <property type="match status" value="1"/>
</dbReference>
<name>A0A9D9EKT1_9BACT</name>
<sequence length="134" mass="14969">MNKLVKIVALAPAILFGLGLDSKAQDFDVFTPIAKYIRIGDADKLSAWFADNLEVEIISRINDSSRSQARQIMKSFFSAYNPSAFSITHQAGKCNMKYALGILNAGGERFIVTIFVNYNNGSFQIQQLKIERLE</sequence>
<protein>
    <submittedName>
        <fullName evidence="2">DUF4783 domain-containing protein</fullName>
    </submittedName>
</protein>